<organism evidence="3 4">
    <name type="scientific">Hermetia illucens</name>
    <name type="common">Black soldier fly</name>
    <dbReference type="NCBI Taxonomy" id="343691"/>
    <lineage>
        <taxon>Eukaryota</taxon>
        <taxon>Metazoa</taxon>
        <taxon>Ecdysozoa</taxon>
        <taxon>Arthropoda</taxon>
        <taxon>Hexapoda</taxon>
        <taxon>Insecta</taxon>
        <taxon>Pterygota</taxon>
        <taxon>Neoptera</taxon>
        <taxon>Endopterygota</taxon>
        <taxon>Diptera</taxon>
        <taxon>Brachycera</taxon>
        <taxon>Stratiomyomorpha</taxon>
        <taxon>Stratiomyidae</taxon>
        <taxon>Hermetiinae</taxon>
        <taxon>Hermetia</taxon>
    </lineage>
</organism>
<dbReference type="OrthoDB" id="6597859at2759"/>
<evidence type="ECO:0000313" key="4">
    <source>
        <dbReference type="Proteomes" id="UP000594454"/>
    </source>
</evidence>
<dbReference type="InterPro" id="IPR002557">
    <property type="entry name" value="Chitin-bd_dom"/>
</dbReference>
<gene>
    <name evidence="3" type="ORF">HERILL_LOCUS1253</name>
</gene>
<accession>A0A7R8YN02</accession>
<feature type="signal peptide" evidence="1">
    <location>
        <begin position="1"/>
        <end position="22"/>
    </location>
</feature>
<dbReference type="EMBL" id="LR899009">
    <property type="protein sequence ID" value="CAD7077955.1"/>
    <property type="molecule type" value="Genomic_DNA"/>
</dbReference>
<dbReference type="InterPro" id="IPR036508">
    <property type="entry name" value="Chitin-bd_dom_sf"/>
</dbReference>
<dbReference type="GO" id="GO:0008061">
    <property type="term" value="F:chitin binding"/>
    <property type="evidence" value="ECO:0007669"/>
    <property type="project" value="InterPro"/>
</dbReference>
<dbReference type="PROSITE" id="PS50940">
    <property type="entry name" value="CHIT_BIND_II"/>
    <property type="match status" value="1"/>
</dbReference>
<sequence>MKLLSCGLLLAIFVCRLDRAYFSDVCTKWGYACRNNRSLIYCSIQDSNWIETDILQCGLTFVCEEQNGICIPAYTVGNRFDCQGEGIFPDPYQCGTYYVCYFNDGRMNKILARCPKGKYYSVVTNTCSLEEYKLQPSCPRPFVCEYPGQIGVWPRNRNIYYICALYPDSRSPYLYPKVFRCLEDMQFNGTQCVDRPHRNRGLGSLLDVAV</sequence>
<feature type="domain" description="Chitin-binding type-2" evidence="2">
    <location>
        <begin position="79"/>
        <end position="140"/>
    </location>
</feature>
<evidence type="ECO:0000256" key="1">
    <source>
        <dbReference type="SAM" id="SignalP"/>
    </source>
</evidence>
<dbReference type="SMART" id="SM00494">
    <property type="entry name" value="ChtBD2"/>
    <property type="match status" value="1"/>
</dbReference>
<dbReference type="Proteomes" id="UP000594454">
    <property type="component" value="Chromosome 1"/>
</dbReference>
<dbReference type="AlphaFoldDB" id="A0A7R8YN02"/>
<dbReference type="GO" id="GO:0005576">
    <property type="term" value="C:extracellular region"/>
    <property type="evidence" value="ECO:0007669"/>
    <property type="project" value="InterPro"/>
</dbReference>
<proteinExistence type="predicted"/>
<feature type="chain" id="PRO_5030973726" description="Chitin-binding type-2 domain-containing protein" evidence="1">
    <location>
        <begin position="23"/>
        <end position="210"/>
    </location>
</feature>
<dbReference type="SUPFAM" id="SSF57625">
    <property type="entry name" value="Invertebrate chitin-binding proteins"/>
    <property type="match status" value="1"/>
</dbReference>
<evidence type="ECO:0000313" key="3">
    <source>
        <dbReference type="EMBL" id="CAD7077955.1"/>
    </source>
</evidence>
<evidence type="ECO:0000259" key="2">
    <source>
        <dbReference type="PROSITE" id="PS50940"/>
    </source>
</evidence>
<keyword evidence="1" id="KW-0732">Signal</keyword>
<dbReference type="Pfam" id="PF01607">
    <property type="entry name" value="CBM_14"/>
    <property type="match status" value="1"/>
</dbReference>
<name>A0A7R8YN02_HERIL</name>
<dbReference type="InParanoid" id="A0A7R8YN02"/>
<reference evidence="3 4" key="1">
    <citation type="submission" date="2020-11" db="EMBL/GenBank/DDBJ databases">
        <authorList>
            <person name="Wallbank WR R."/>
            <person name="Pardo Diaz C."/>
            <person name="Kozak K."/>
            <person name="Martin S."/>
            <person name="Jiggins C."/>
            <person name="Moest M."/>
            <person name="Warren A I."/>
            <person name="Generalovic N T."/>
            <person name="Byers J.R.P. K."/>
            <person name="Montejo-Kovacevich G."/>
            <person name="Yen C E."/>
        </authorList>
    </citation>
    <scope>NUCLEOTIDE SEQUENCE [LARGE SCALE GENOMIC DNA]</scope>
</reference>
<dbReference type="Gene3D" id="2.170.140.10">
    <property type="entry name" value="Chitin binding domain"/>
    <property type="match status" value="1"/>
</dbReference>
<protein>
    <recommendedName>
        <fullName evidence="2">Chitin-binding type-2 domain-containing protein</fullName>
    </recommendedName>
</protein>
<keyword evidence="4" id="KW-1185">Reference proteome</keyword>